<keyword evidence="3" id="KW-0238">DNA-binding</keyword>
<dbReference type="InterPro" id="IPR016032">
    <property type="entry name" value="Sig_transdc_resp-reg_C-effctor"/>
</dbReference>
<dbReference type="SUPFAM" id="SSF52172">
    <property type="entry name" value="CheY-like"/>
    <property type="match status" value="1"/>
</dbReference>
<dbReference type="PANTHER" id="PTHR43214">
    <property type="entry name" value="TWO-COMPONENT RESPONSE REGULATOR"/>
    <property type="match status" value="1"/>
</dbReference>
<feature type="modified residue" description="4-aspartylphosphate" evidence="5">
    <location>
        <position position="127"/>
    </location>
</feature>
<dbReference type="Gene3D" id="3.40.50.2300">
    <property type="match status" value="1"/>
</dbReference>
<accession>A0ABS1VSW5</accession>
<name>A0ABS1VSW5_9ACTN</name>
<dbReference type="PROSITE" id="PS50110">
    <property type="entry name" value="RESPONSE_REGULATORY"/>
    <property type="match status" value="1"/>
</dbReference>
<evidence type="ECO:0000259" key="7">
    <source>
        <dbReference type="PROSITE" id="PS50043"/>
    </source>
</evidence>
<feature type="region of interest" description="Disordered" evidence="6">
    <location>
        <begin position="17"/>
        <end position="36"/>
    </location>
</feature>
<evidence type="ECO:0000256" key="6">
    <source>
        <dbReference type="SAM" id="MobiDB-lite"/>
    </source>
</evidence>
<evidence type="ECO:0000259" key="8">
    <source>
        <dbReference type="PROSITE" id="PS50110"/>
    </source>
</evidence>
<dbReference type="SMART" id="SM00448">
    <property type="entry name" value="REC"/>
    <property type="match status" value="1"/>
</dbReference>
<dbReference type="InterPro" id="IPR058245">
    <property type="entry name" value="NreC/VraR/RcsB-like_REC"/>
</dbReference>
<evidence type="ECO:0000256" key="3">
    <source>
        <dbReference type="ARBA" id="ARBA00023125"/>
    </source>
</evidence>
<feature type="compositionally biased region" description="Low complexity" evidence="6">
    <location>
        <begin position="42"/>
        <end position="60"/>
    </location>
</feature>
<evidence type="ECO:0000256" key="1">
    <source>
        <dbReference type="ARBA" id="ARBA00022553"/>
    </source>
</evidence>
<evidence type="ECO:0000256" key="4">
    <source>
        <dbReference type="ARBA" id="ARBA00023163"/>
    </source>
</evidence>
<feature type="region of interest" description="Disordered" evidence="6">
    <location>
        <begin position="42"/>
        <end position="65"/>
    </location>
</feature>
<keyword evidence="1 5" id="KW-0597">Phosphoprotein</keyword>
<keyword evidence="10" id="KW-1185">Reference proteome</keyword>
<gene>
    <name evidence="9" type="ORF">JKJ07_24970</name>
</gene>
<sequence length="291" mass="30307">MRSICPIACASWCTTERAGGRSGRSAAGRGWRGCASGWSRSAARSRSARTRTAGSASRPSCRPRCRRERGSGVVIRVLVVDDEPLVCRHLTAILSAAPDVEVVGTASDGAEAAEMVVLQRPDLVLMDLRMPGVDGLAATERIRGLTSPPVVLVLTTFDADGYVIRALQAGAAGYLVKSTPPGELLDVIRVAAQGHTVLSPVAKDGLVAASATAHEERAAAQARLSELTERERDVLAAIGDGLTNAEVARRLGLSETTVKGYVSHLFDKLGCANRTQAGLLAKAAGLSASGE</sequence>
<dbReference type="Proteomes" id="UP000598996">
    <property type="component" value="Unassembled WGS sequence"/>
</dbReference>
<evidence type="ECO:0000256" key="5">
    <source>
        <dbReference type="PROSITE-ProRule" id="PRU00169"/>
    </source>
</evidence>
<dbReference type="PROSITE" id="PS50043">
    <property type="entry name" value="HTH_LUXR_2"/>
    <property type="match status" value="1"/>
</dbReference>
<feature type="domain" description="HTH luxR-type" evidence="7">
    <location>
        <begin position="220"/>
        <end position="285"/>
    </location>
</feature>
<reference evidence="9 10" key="1">
    <citation type="submission" date="2021-01" db="EMBL/GenBank/DDBJ databases">
        <title>Actinoplanes sp. nov. LDG1-01 isolated from lichen.</title>
        <authorList>
            <person name="Saeng-In P."/>
            <person name="Phongsopitanun W."/>
            <person name="Kanchanasin P."/>
            <person name="Yuki M."/>
            <person name="Kudo T."/>
            <person name="Ohkuma M."/>
            <person name="Tanasupawat S."/>
        </authorList>
    </citation>
    <scope>NUCLEOTIDE SEQUENCE [LARGE SCALE GENOMIC DNA]</scope>
    <source>
        <strain evidence="9 10">LDG1-01</strain>
    </source>
</reference>
<comment type="caution">
    <text evidence="9">The sequence shown here is derived from an EMBL/GenBank/DDBJ whole genome shotgun (WGS) entry which is preliminary data.</text>
</comment>
<dbReference type="InterPro" id="IPR039420">
    <property type="entry name" value="WalR-like"/>
</dbReference>
<evidence type="ECO:0000256" key="2">
    <source>
        <dbReference type="ARBA" id="ARBA00023015"/>
    </source>
</evidence>
<feature type="domain" description="Response regulatory" evidence="8">
    <location>
        <begin position="76"/>
        <end position="192"/>
    </location>
</feature>
<keyword evidence="4" id="KW-0804">Transcription</keyword>
<evidence type="ECO:0000313" key="10">
    <source>
        <dbReference type="Proteomes" id="UP000598996"/>
    </source>
</evidence>
<dbReference type="PANTHER" id="PTHR43214:SF24">
    <property type="entry name" value="TRANSCRIPTIONAL REGULATORY PROTEIN NARL-RELATED"/>
    <property type="match status" value="1"/>
</dbReference>
<dbReference type="InterPro" id="IPR000792">
    <property type="entry name" value="Tscrpt_reg_LuxR_C"/>
</dbReference>
<protein>
    <submittedName>
        <fullName evidence="9">Response regulator transcription factor</fullName>
    </submittedName>
</protein>
<dbReference type="PRINTS" id="PR00038">
    <property type="entry name" value="HTHLUXR"/>
</dbReference>
<dbReference type="SMART" id="SM00421">
    <property type="entry name" value="HTH_LUXR"/>
    <property type="match status" value="1"/>
</dbReference>
<dbReference type="InterPro" id="IPR011006">
    <property type="entry name" value="CheY-like_superfamily"/>
</dbReference>
<evidence type="ECO:0000313" key="9">
    <source>
        <dbReference type="EMBL" id="MBL7257558.1"/>
    </source>
</evidence>
<dbReference type="SUPFAM" id="SSF46894">
    <property type="entry name" value="C-terminal effector domain of the bipartite response regulators"/>
    <property type="match status" value="1"/>
</dbReference>
<dbReference type="PROSITE" id="PS00622">
    <property type="entry name" value="HTH_LUXR_1"/>
    <property type="match status" value="1"/>
</dbReference>
<dbReference type="InterPro" id="IPR001789">
    <property type="entry name" value="Sig_transdc_resp-reg_receiver"/>
</dbReference>
<proteinExistence type="predicted"/>
<dbReference type="Pfam" id="PF00196">
    <property type="entry name" value="GerE"/>
    <property type="match status" value="1"/>
</dbReference>
<dbReference type="Pfam" id="PF00072">
    <property type="entry name" value="Response_reg"/>
    <property type="match status" value="1"/>
</dbReference>
<dbReference type="CDD" id="cd17535">
    <property type="entry name" value="REC_NarL-like"/>
    <property type="match status" value="1"/>
</dbReference>
<dbReference type="EMBL" id="JAENHO010000007">
    <property type="protein sequence ID" value="MBL7257558.1"/>
    <property type="molecule type" value="Genomic_DNA"/>
</dbReference>
<feature type="compositionally biased region" description="Low complexity" evidence="6">
    <location>
        <begin position="23"/>
        <end position="36"/>
    </location>
</feature>
<dbReference type="CDD" id="cd06170">
    <property type="entry name" value="LuxR_C_like"/>
    <property type="match status" value="1"/>
</dbReference>
<organism evidence="9 10">
    <name type="scientific">Paractinoplanes lichenicola</name>
    <dbReference type="NCBI Taxonomy" id="2802976"/>
    <lineage>
        <taxon>Bacteria</taxon>
        <taxon>Bacillati</taxon>
        <taxon>Actinomycetota</taxon>
        <taxon>Actinomycetes</taxon>
        <taxon>Micromonosporales</taxon>
        <taxon>Micromonosporaceae</taxon>
        <taxon>Paractinoplanes</taxon>
    </lineage>
</organism>
<keyword evidence="2" id="KW-0805">Transcription regulation</keyword>